<dbReference type="Pfam" id="PF02201">
    <property type="entry name" value="SWIB"/>
    <property type="match status" value="1"/>
</dbReference>
<reference evidence="3" key="1">
    <citation type="journal article" date="2011" name="Nat. Genet.">
        <title>The Arabidopsis lyrata genome sequence and the basis of rapid genome size change.</title>
        <authorList>
            <person name="Hu T.T."/>
            <person name="Pattyn P."/>
            <person name="Bakker E.G."/>
            <person name="Cao J."/>
            <person name="Cheng J.-F."/>
            <person name="Clark R.M."/>
            <person name="Fahlgren N."/>
            <person name="Fawcett J.A."/>
            <person name="Grimwood J."/>
            <person name="Gundlach H."/>
            <person name="Haberer G."/>
            <person name="Hollister J.D."/>
            <person name="Ossowski S."/>
            <person name="Ottilar R.P."/>
            <person name="Salamov A.A."/>
            <person name="Schneeberger K."/>
            <person name="Spannagl M."/>
            <person name="Wang X."/>
            <person name="Yang L."/>
            <person name="Nasrallah M.E."/>
            <person name="Bergelson J."/>
            <person name="Carrington J.C."/>
            <person name="Gaut B.S."/>
            <person name="Schmutz J."/>
            <person name="Mayer K.F.X."/>
            <person name="Van de Peer Y."/>
            <person name="Grigoriev I.V."/>
            <person name="Nordborg M."/>
            <person name="Weigel D."/>
            <person name="Guo Y.-L."/>
        </authorList>
    </citation>
    <scope>NUCLEOTIDE SEQUENCE [LARGE SCALE GENOMIC DNA]</scope>
    <source>
        <strain evidence="3">cv. MN47</strain>
    </source>
</reference>
<dbReference type="STRING" id="81972.D7M7J2"/>
<evidence type="ECO:0000313" key="3">
    <source>
        <dbReference type="Proteomes" id="UP000008694"/>
    </source>
</evidence>
<organism evidence="3">
    <name type="scientific">Arabidopsis lyrata subsp. lyrata</name>
    <name type="common">Lyre-leaved rock-cress</name>
    <dbReference type="NCBI Taxonomy" id="81972"/>
    <lineage>
        <taxon>Eukaryota</taxon>
        <taxon>Viridiplantae</taxon>
        <taxon>Streptophyta</taxon>
        <taxon>Embryophyta</taxon>
        <taxon>Tracheophyta</taxon>
        <taxon>Spermatophyta</taxon>
        <taxon>Magnoliopsida</taxon>
        <taxon>eudicotyledons</taxon>
        <taxon>Gunneridae</taxon>
        <taxon>Pentapetalae</taxon>
        <taxon>rosids</taxon>
        <taxon>malvids</taxon>
        <taxon>Brassicales</taxon>
        <taxon>Brassicaceae</taxon>
        <taxon>Camelineae</taxon>
        <taxon>Arabidopsis</taxon>
    </lineage>
</organism>
<proteinExistence type="predicted"/>
<evidence type="ECO:0000259" key="1">
    <source>
        <dbReference type="Pfam" id="PF02201"/>
    </source>
</evidence>
<sequence length="157" mass="17868">MIWFQVSKYPFYFALGTKKVTRNTNLYQNLADKRVIFCDETLKLIFEGKDKVGFLEISKLLSPYFVKTARGGESPLSPIKILSILQKIGKHLGPGKEEDAHEFLRSIFLQRRVTLFFHKNARCAVETMQSVFLKEAHAAGLFVEETTLVGVTFGGYL</sequence>
<dbReference type="AlphaFoldDB" id="D7M7J2"/>
<evidence type="ECO:0000313" key="2">
    <source>
        <dbReference type="EMBL" id="EFH48595.1"/>
    </source>
</evidence>
<dbReference type="eggNOG" id="KOG1865">
    <property type="taxonomic scope" value="Eukaryota"/>
</dbReference>
<dbReference type="eggNOG" id="KOG1946">
    <property type="taxonomic scope" value="Eukaryota"/>
</dbReference>
<dbReference type="HOGENOM" id="CLU_1680319_0_0_1"/>
<dbReference type="InterPro" id="IPR036885">
    <property type="entry name" value="SWIB_MDM2_dom_sf"/>
</dbReference>
<name>D7M7J2_ARALL</name>
<feature type="domain" description="DM2" evidence="1">
    <location>
        <begin position="25"/>
        <end position="65"/>
    </location>
</feature>
<keyword evidence="3" id="KW-1185">Reference proteome</keyword>
<dbReference type="InterPro" id="IPR003121">
    <property type="entry name" value="SWIB_MDM2_domain"/>
</dbReference>
<protein>
    <recommendedName>
        <fullName evidence="1">DM2 domain-containing protein</fullName>
    </recommendedName>
</protein>
<accession>D7M7J2</accession>
<dbReference type="CDD" id="cd10567">
    <property type="entry name" value="SWIB-MDM2_like"/>
    <property type="match status" value="1"/>
</dbReference>
<dbReference type="Gene3D" id="1.10.245.10">
    <property type="entry name" value="SWIB/MDM2 domain"/>
    <property type="match status" value="1"/>
</dbReference>
<dbReference type="EMBL" id="GL348718">
    <property type="protein sequence ID" value="EFH48595.1"/>
    <property type="molecule type" value="Genomic_DNA"/>
</dbReference>
<gene>
    <name evidence="2" type="ORF">ARALYDRAFT_910992</name>
</gene>
<dbReference type="SUPFAM" id="SSF47592">
    <property type="entry name" value="SWIB/MDM2 domain"/>
    <property type="match status" value="1"/>
</dbReference>
<dbReference type="Gramene" id="scaffold_603049.1">
    <property type="protein sequence ID" value="scaffold_603049.1"/>
    <property type="gene ID" value="scaffold_603049.1"/>
</dbReference>
<dbReference type="Proteomes" id="UP000008694">
    <property type="component" value="Unassembled WGS sequence"/>
</dbReference>